<proteinExistence type="predicted"/>
<evidence type="ECO:0000256" key="1">
    <source>
        <dbReference type="SAM" id="MobiDB-lite"/>
    </source>
</evidence>
<feature type="compositionally biased region" description="Polar residues" evidence="1">
    <location>
        <begin position="163"/>
        <end position="172"/>
    </location>
</feature>
<evidence type="ECO:0000313" key="2">
    <source>
        <dbReference type="EMBL" id="CAE6410757.1"/>
    </source>
</evidence>
<dbReference type="Proteomes" id="UP000663850">
    <property type="component" value="Unassembled WGS sequence"/>
</dbReference>
<feature type="compositionally biased region" description="Basic and acidic residues" evidence="1">
    <location>
        <begin position="202"/>
        <end position="215"/>
    </location>
</feature>
<comment type="caution">
    <text evidence="2">The sequence shown here is derived from an EMBL/GenBank/DDBJ whole genome shotgun (WGS) entry which is preliminary data.</text>
</comment>
<sequence length="238" mass="26323">MKRRHESTVDSIPRPQSESTENAPRQIFKKRRTIDNDNWGGLGRRRSLRDINNLSEHPASIPYDEKTTSKVTQSKAHRGSSIGSVKQAPPTPNISSPEPSAPLHAPRSEHQHTSTNSHPPLASIPGQRPSVSGTAPSLDVGASRPVPIPPLPRFVSPDKPVRITQSRISQQAHSSDQHLDLDSDPEDEGSDSDEESDDNEPSTEKVVDSNEKQRVESNYSEINKLLGNLFLSRHRNHT</sequence>
<feature type="compositionally biased region" description="Polar residues" evidence="1">
    <location>
        <begin position="14"/>
        <end position="23"/>
    </location>
</feature>
<protein>
    <submittedName>
        <fullName evidence="2">Uncharacterized protein</fullName>
    </submittedName>
</protein>
<organism evidence="2 3">
    <name type="scientific">Rhizoctonia solani</name>
    <dbReference type="NCBI Taxonomy" id="456999"/>
    <lineage>
        <taxon>Eukaryota</taxon>
        <taxon>Fungi</taxon>
        <taxon>Dikarya</taxon>
        <taxon>Basidiomycota</taxon>
        <taxon>Agaricomycotina</taxon>
        <taxon>Agaricomycetes</taxon>
        <taxon>Cantharellales</taxon>
        <taxon>Ceratobasidiaceae</taxon>
        <taxon>Rhizoctonia</taxon>
    </lineage>
</organism>
<reference evidence="2" key="1">
    <citation type="submission" date="2021-01" db="EMBL/GenBank/DDBJ databases">
        <authorList>
            <person name="Kaushik A."/>
        </authorList>
    </citation>
    <scope>NUCLEOTIDE SEQUENCE</scope>
    <source>
        <strain evidence="2">Type strain: AG8-Rh-89/</strain>
    </source>
</reference>
<feature type="compositionally biased region" description="Acidic residues" evidence="1">
    <location>
        <begin position="182"/>
        <end position="201"/>
    </location>
</feature>
<dbReference type="AlphaFoldDB" id="A0A8H2WWS6"/>
<dbReference type="EMBL" id="CAJMWZ010000073">
    <property type="protein sequence ID" value="CAE6410757.1"/>
    <property type="molecule type" value="Genomic_DNA"/>
</dbReference>
<name>A0A8H2WWS6_9AGAM</name>
<gene>
    <name evidence="2" type="ORF">RDB_LOCUS1109</name>
</gene>
<accession>A0A8H2WWS6</accession>
<evidence type="ECO:0000313" key="3">
    <source>
        <dbReference type="Proteomes" id="UP000663850"/>
    </source>
</evidence>
<feature type="region of interest" description="Disordered" evidence="1">
    <location>
        <begin position="1"/>
        <end position="219"/>
    </location>
</feature>